<dbReference type="RefSeq" id="WP_161244702.1">
    <property type="nucleotide sequence ID" value="NZ_BMUU01000029.1"/>
</dbReference>
<proteinExistence type="predicted"/>
<sequence length="109" mass="12190">MASHERGTRPETDACDVRVLRWSGELDMDTAESLYAQAVAEPSGGRLVLDLSRVTFMDSMGLNALLRVSQERQLVITGQLHDQVRHVLEITEADTVLTFRHPSTEARAR</sequence>
<dbReference type="Pfam" id="PF13466">
    <property type="entry name" value="STAS_2"/>
    <property type="match status" value="1"/>
</dbReference>
<dbReference type="SUPFAM" id="SSF52091">
    <property type="entry name" value="SpoIIaa-like"/>
    <property type="match status" value="1"/>
</dbReference>
<dbReference type="PROSITE" id="PS50801">
    <property type="entry name" value="STAS"/>
    <property type="match status" value="1"/>
</dbReference>
<accession>A0ABQ3AZM7</accession>
<keyword evidence="3" id="KW-1185">Reference proteome</keyword>
<dbReference type="GeneID" id="96295581"/>
<dbReference type="InterPro" id="IPR058548">
    <property type="entry name" value="MlaB-like_STAS"/>
</dbReference>
<dbReference type="PANTHER" id="PTHR33495">
    <property type="entry name" value="ANTI-SIGMA FACTOR ANTAGONIST TM_1081-RELATED-RELATED"/>
    <property type="match status" value="1"/>
</dbReference>
<reference evidence="3" key="1">
    <citation type="journal article" date="2019" name="Int. J. Syst. Evol. Microbiol.">
        <title>The Global Catalogue of Microorganisms (GCM) 10K type strain sequencing project: providing services to taxonomists for standard genome sequencing and annotation.</title>
        <authorList>
            <consortium name="The Broad Institute Genomics Platform"/>
            <consortium name="The Broad Institute Genome Sequencing Center for Infectious Disease"/>
            <person name="Wu L."/>
            <person name="Ma J."/>
        </authorList>
    </citation>
    <scope>NUCLEOTIDE SEQUENCE [LARGE SCALE GENOMIC DNA]</scope>
    <source>
        <strain evidence="3">JCM 4594</strain>
    </source>
</reference>
<comment type="caution">
    <text evidence="2">The sequence shown here is derived from an EMBL/GenBank/DDBJ whole genome shotgun (WGS) entry which is preliminary data.</text>
</comment>
<gene>
    <name evidence="2" type="ORF">GCM10010326_77600</name>
</gene>
<dbReference type="CDD" id="cd07043">
    <property type="entry name" value="STAS_anti-anti-sigma_factors"/>
    <property type="match status" value="1"/>
</dbReference>
<evidence type="ECO:0000259" key="1">
    <source>
        <dbReference type="PROSITE" id="PS50801"/>
    </source>
</evidence>
<feature type="domain" description="STAS" evidence="1">
    <location>
        <begin position="16"/>
        <end position="91"/>
    </location>
</feature>
<evidence type="ECO:0000313" key="2">
    <source>
        <dbReference type="EMBL" id="GGY71875.1"/>
    </source>
</evidence>
<dbReference type="InterPro" id="IPR036513">
    <property type="entry name" value="STAS_dom_sf"/>
</dbReference>
<name>A0ABQ3AZM7_9ACTN</name>
<dbReference type="Proteomes" id="UP000600946">
    <property type="component" value="Unassembled WGS sequence"/>
</dbReference>
<evidence type="ECO:0000313" key="3">
    <source>
        <dbReference type="Proteomes" id="UP000600946"/>
    </source>
</evidence>
<dbReference type="Gene3D" id="3.30.750.24">
    <property type="entry name" value="STAS domain"/>
    <property type="match status" value="1"/>
</dbReference>
<dbReference type="EMBL" id="BMUU01000029">
    <property type="protein sequence ID" value="GGY71875.1"/>
    <property type="molecule type" value="Genomic_DNA"/>
</dbReference>
<protein>
    <recommendedName>
        <fullName evidence="1">STAS domain-containing protein</fullName>
    </recommendedName>
</protein>
<dbReference type="InterPro" id="IPR002645">
    <property type="entry name" value="STAS_dom"/>
</dbReference>
<dbReference type="PANTHER" id="PTHR33495:SF2">
    <property type="entry name" value="ANTI-SIGMA FACTOR ANTAGONIST TM_1081-RELATED"/>
    <property type="match status" value="1"/>
</dbReference>
<organism evidence="2 3">
    <name type="scientific">Streptomyces xanthochromogenes</name>
    <dbReference type="NCBI Taxonomy" id="67384"/>
    <lineage>
        <taxon>Bacteria</taxon>
        <taxon>Bacillati</taxon>
        <taxon>Actinomycetota</taxon>
        <taxon>Actinomycetes</taxon>
        <taxon>Kitasatosporales</taxon>
        <taxon>Streptomycetaceae</taxon>
        <taxon>Streptomyces</taxon>
    </lineage>
</organism>